<accession>A0AA38LGB0</accession>
<feature type="domain" description="Nibrin C-terminal" evidence="3">
    <location>
        <begin position="400"/>
        <end position="460"/>
    </location>
</feature>
<feature type="region of interest" description="Disordered" evidence="2">
    <location>
        <begin position="457"/>
        <end position="484"/>
    </location>
</feature>
<dbReference type="GO" id="GO:0030870">
    <property type="term" value="C:Mre11 complex"/>
    <property type="evidence" value="ECO:0007669"/>
    <property type="project" value="InterPro"/>
</dbReference>
<dbReference type="PANTHER" id="PTHR12162:SF0">
    <property type="entry name" value="NIBRIN"/>
    <property type="match status" value="1"/>
</dbReference>
<dbReference type="OMA" id="RDETCHV"/>
<dbReference type="GO" id="GO:0003684">
    <property type="term" value="F:damaged DNA binding"/>
    <property type="evidence" value="ECO:0007669"/>
    <property type="project" value="TreeGrafter"/>
</dbReference>
<dbReference type="EMBL" id="JAHRHJ020000003">
    <property type="protein sequence ID" value="KAH9323838.1"/>
    <property type="molecule type" value="Genomic_DNA"/>
</dbReference>
<dbReference type="AlphaFoldDB" id="A0AA38LGB0"/>
<dbReference type="SUPFAM" id="SSF52113">
    <property type="entry name" value="BRCT domain"/>
    <property type="match status" value="1"/>
</dbReference>
<reference evidence="4 5" key="1">
    <citation type="journal article" date="2021" name="Nat. Plants">
        <title>The Taxus genome provides insights into paclitaxel biosynthesis.</title>
        <authorList>
            <person name="Xiong X."/>
            <person name="Gou J."/>
            <person name="Liao Q."/>
            <person name="Li Y."/>
            <person name="Zhou Q."/>
            <person name="Bi G."/>
            <person name="Li C."/>
            <person name="Du R."/>
            <person name="Wang X."/>
            <person name="Sun T."/>
            <person name="Guo L."/>
            <person name="Liang H."/>
            <person name="Lu P."/>
            <person name="Wu Y."/>
            <person name="Zhang Z."/>
            <person name="Ro D.K."/>
            <person name="Shang Y."/>
            <person name="Huang S."/>
            <person name="Yan J."/>
        </authorList>
    </citation>
    <scope>NUCLEOTIDE SEQUENCE [LARGE SCALE GENOMIC DNA]</scope>
    <source>
        <strain evidence="4">Ta-2019</strain>
    </source>
</reference>
<evidence type="ECO:0000313" key="4">
    <source>
        <dbReference type="EMBL" id="KAH9323838.1"/>
    </source>
</evidence>
<feature type="non-terminal residue" evidence="4">
    <location>
        <position position="1"/>
    </location>
</feature>
<dbReference type="PANTHER" id="PTHR12162">
    <property type="entry name" value="NIBRIN-RELATED"/>
    <property type="match status" value="1"/>
</dbReference>
<evidence type="ECO:0000256" key="1">
    <source>
        <dbReference type="ARBA" id="ARBA00023306"/>
    </source>
</evidence>
<dbReference type="GO" id="GO:0000724">
    <property type="term" value="P:double-strand break repair via homologous recombination"/>
    <property type="evidence" value="ECO:0007669"/>
    <property type="project" value="TreeGrafter"/>
</dbReference>
<keyword evidence="5" id="KW-1185">Reference proteome</keyword>
<feature type="region of interest" description="Disordered" evidence="2">
    <location>
        <begin position="256"/>
        <end position="287"/>
    </location>
</feature>
<comment type="caution">
    <text evidence="4">The sequence shown here is derived from an EMBL/GenBank/DDBJ whole genome shotgun (WGS) entry which is preliminary data.</text>
</comment>
<feature type="compositionally biased region" description="Polar residues" evidence="2">
    <location>
        <begin position="468"/>
        <end position="484"/>
    </location>
</feature>
<organism evidence="4 5">
    <name type="scientific">Taxus chinensis</name>
    <name type="common">Chinese yew</name>
    <name type="synonym">Taxus wallichiana var. chinensis</name>
    <dbReference type="NCBI Taxonomy" id="29808"/>
    <lineage>
        <taxon>Eukaryota</taxon>
        <taxon>Viridiplantae</taxon>
        <taxon>Streptophyta</taxon>
        <taxon>Embryophyta</taxon>
        <taxon>Tracheophyta</taxon>
        <taxon>Spermatophyta</taxon>
        <taxon>Pinopsida</taxon>
        <taxon>Pinidae</taxon>
        <taxon>Conifers II</taxon>
        <taxon>Cupressales</taxon>
        <taxon>Taxaceae</taxon>
        <taxon>Taxus</taxon>
    </lineage>
</organism>
<name>A0AA38LGB0_TAXCH</name>
<dbReference type="Proteomes" id="UP000824469">
    <property type="component" value="Unassembled WGS sequence"/>
</dbReference>
<evidence type="ECO:0000259" key="3">
    <source>
        <dbReference type="SMART" id="SM01348"/>
    </source>
</evidence>
<dbReference type="Gene3D" id="3.40.50.10190">
    <property type="entry name" value="BRCT domain"/>
    <property type="match status" value="1"/>
</dbReference>
<dbReference type="GO" id="GO:0007095">
    <property type="term" value="P:mitotic G2 DNA damage checkpoint signaling"/>
    <property type="evidence" value="ECO:0007669"/>
    <property type="project" value="InterPro"/>
</dbReference>
<dbReference type="SMART" id="SM01348">
    <property type="entry name" value="Nbs1_C"/>
    <property type="match status" value="1"/>
</dbReference>
<evidence type="ECO:0000256" key="2">
    <source>
        <dbReference type="SAM" id="MobiDB-lite"/>
    </source>
</evidence>
<gene>
    <name evidence="4" type="ORF">KI387_018477</name>
</gene>
<dbReference type="InterPro" id="IPR036420">
    <property type="entry name" value="BRCT_dom_sf"/>
</dbReference>
<dbReference type="InterPro" id="IPR040227">
    <property type="entry name" value="Nibrin-rel"/>
</dbReference>
<proteinExistence type="predicted"/>
<protein>
    <recommendedName>
        <fullName evidence="3">Nibrin C-terminal domain-containing protein</fullName>
    </recommendedName>
</protein>
<feature type="non-terminal residue" evidence="4">
    <location>
        <position position="484"/>
    </location>
</feature>
<sequence length="484" mass="53851">LSFIPFLFCIPAIKDVDLKNHVHTTVSSIGAYSTEKWKPNCTHLVLEDFSPITNDVLDAVIAKKPIVLYDWILAMMVQASLLSEIPNCSSFAPTLTLKQGPISVPVKIADSKIRETCLSGFTFVVGPSHLYHCKKRLQLLLEVGGAAVVPIAKKCESIQKVEIPTEHEVLIVPAEDAKKNLGLDSTKFPYIKKIPRLNEDKVIEAVLSGVFNTSAFKPPLSPISSSQTEETVDVADSEDEVQVTTSHQYSKVVDSRQTSLKHNGTKMSPISGEKQSLSDADETTRFKSDSEVNSVQFGLARSLGESSVNQTGLQFRTVTGDKEFVSAGRKTLQTCSHEAIELANALEVKAEPNIHTRREERDVSSDTSDFQKPDIIYNKNLIVSKDGDGRNKKFSLKEDTPNFKCFRKKNAVSGNSFNDLIPFARDPYKESDYAREMAEYMKEEKKRKEAEALAEDLFNADRVKRQRGTTGSSFLESQSFSRQK</sequence>
<evidence type="ECO:0000313" key="5">
    <source>
        <dbReference type="Proteomes" id="UP000824469"/>
    </source>
</evidence>
<keyword evidence="1" id="KW-0131">Cell cycle</keyword>
<dbReference type="InterPro" id="IPR013908">
    <property type="entry name" value="Nibrin_C"/>
</dbReference>
<feature type="compositionally biased region" description="Polar residues" evidence="2">
    <location>
        <begin position="256"/>
        <end position="278"/>
    </location>
</feature>